<geneLocation type="plasmid" evidence="2 3">
    <name>pBIND01</name>
</geneLocation>
<dbReference type="Proteomes" id="UP000001695">
    <property type="component" value="Plasmid pBIND01"/>
</dbReference>
<evidence type="ECO:0000313" key="3">
    <source>
        <dbReference type="Proteomes" id="UP000001695"/>
    </source>
</evidence>
<keyword evidence="2" id="KW-0614">Plasmid</keyword>
<name>B2IL64_BEII9</name>
<dbReference type="EMBL" id="CP001017">
    <property type="protein sequence ID" value="ACB97264.1"/>
    <property type="molecule type" value="Genomic_DNA"/>
</dbReference>
<protein>
    <submittedName>
        <fullName evidence="2">Uncharacterized protein</fullName>
    </submittedName>
</protein>
<reference evidence="2 3" key="1">
    <citation type="submission" date="2008-03" db="EMBL/GenBank/DDBJ databases">
        <title>Complete sequence of plasmid1 of Beijerinckia indica subsp. indica ATCC 9039.</title>
        <authorList>
            <consortium name="US DOE Joint Genome Institute"/>
            <person name="Copeland A."/>
            <person name="Lucas S."/>
            <person name="Lapidus A."/>
            <person name="Glavina del Rio T."/>
            <person name="Dalin E."/>
            <person name="Tice H."/>
            <person name="Bruce D."/>
            <person name="Goodwin L."/>
            <person name="Pitluck S."/>
            <person name="LaButti K."/>
            <person name="Schmutz J."/>
            <person name="Larimer F."/>
            <person name="Land M."/>
            <person name="Hauser L."/>
            <person name="Kyrpides N."/>
            <person name="Mikhailova N."/>
            <person name="Dunfield P.F."/>
            <person name="Dedysh S.N."/>
            <person name="Liesack W."/>
            <person name="Saw J.H."/>
            <person name="Alam M."/>
            <person name="Chen Y."/>
            <person name="Murrell J.C."/>
            <person name="Richardson P."/>
        </authorList>
    </citation>
    <scope>NUCLEOTIDE SEQUENCE [LARGE SCALE GENOMIC DNA]</scope>
    <source>
        <strain evidence="3">ATCC 9039 / DSM 1715 / NCIMB 8712</strain>
        <plasmid evidence="2 3">pBIND01</plasmid>
    </source>
</reference>
<feature type="region of interest" description="Disordered" evidence="1">
    <location>
        <begin position="136"/>
        <end position="190"/>
    </location>
</feature>
<dbReference type="AlphaFoldDB" id="B2IL64"/>
<dbReference type="HOGENOM" id="CLU_1318824_0_0_5"/>
<sequence length="208" mass="22708">MRSGDSCFARPGSRLRPKPALRTVFAFQVTIPVAAGRDRPGSSPQKRLAARKPRPHAPASLSPVADPALFLSGSAYALTFLRHNHLCDRPLLLAPSQAMAGLGRGRRSFLPFPQAPSGVSPIFPSARKALRALLHSSARKNRRRGRRPRVGDTPPQKRLAPSPPPGSPPGKGARHGRPPNIKGQISNSQELPHVSHRFFLLRRFHQDL</sequence>
<feature type="region of interest" description="Disordered" evidence="1">
    <location>
        <begin position="36"/>
        <end position="61"/>
    </location>
</feature>
<evidence type="ECO:0000256" key="1">
    <source>
        <dbReference type="SAM" id="MobiDB-lite"/>
    </source>
</evidence>
<proteinExistence type="predicted"/>
<dbReference type="KEGG" id="bid:Bind_3712"/>
<evidence type="ECO:0000313" key="2">
    <source>
        <dbReference type="EMBL" id="ACB97264.1"/>
    </source>
</evidence>
<keyword evidence="3" id="KW-1185">Reference proteome</keyword>
<gene>
    <name evidence="2" type="ordered locus">Bind_3712</name>
</gene>
<feature type="compositionally biased region" description="Basic residues" evidence="1">
    <location>
        <begin position="137"/>
        <end position="148"/>
    </location>
</feature>
<accession>B2IL64</accession>
<organism evidence="2 3">
    <name type="scientific">Beijerinckia indica subsp. indica (strain ATCC 9039 / DSM 1715 / NCIMB 8712)</name>
    <dbReference type="NCBI Taxonomy" id="395963"/>
    <lineage>
        <taxon>Bacteria</taxon>
        <taxon>Pseudomonadati</taxon>
        <taxon>Pseudomonadota</taxon>
        <taxon>Alphaproteobacteria</taxon>
        <taxon>Hyphomicrobiales</taxon>
        <taxon>Beijerinckiaceae</taxon>
        <taxon>Beijerinckia</taxon>
    </lineage>
</organism>